<evidence type="ECO:0000259" key="1">
    <source>
        <dbReference type="SMART" id="SM00842"/>
    </source>
</evidence>
<sequence length="404" mass="45516">MEHIVCALELTSSGVKMAVGYTYEKKVYILHSLESIRSKLIYNQIPDTSEMVASIRELVKSAQDTLKMDFDSCVLVMPSSNMKVVQKHQTVSTTDMHSEIKVFDGSNLVSMMRKDCRNAFLESNLEVLDIVPISWVDDKNKTYRYFPKGTISSELSLNGDCEMIDKLTFESLTKVVEDAGLSIDKTISGANATVKLISSHSDSPQEFIMVDFGAKTTTFSLCYDHRLLSSFCINYGSEDIDEELMREFKIDKSVAKYYKLTYGLSKDPDFEFKTKEGISLSEISKVIRNSLNRLYTGLEKYISTLDVSTPSSIMLVGGGSSLLGFSEDVKDRFRINVYSYSPLYLGARSRQYLNLVSAIKYYSEYELKTSSKRPSDLTLTRVSSSSDELHIKVKNVSDLGDEKL</sequence>
<dbReference type="SUPFAM" id="SSF53067">
    <property type="entry name" value="Actin-like ATPase domain"/>
    <property type="match status" value="2"/>
</dbReference>
<dbReference type="AlphaFoldDB" id="A0A9D9GQR4"/>
<feature type="domain" description="SHS2" evidence="1">
    <location>
        <begin position="5"/>
        <end position="197"/>
    </location>
</feature>
<evidence type="ECO:0000313" key="2">
    <source>
        <dbReference type="EMBL" id="MBO8414128.1"/>
    </source>
</evidence>
<name>A0A9D9GQR4_9BACL</name>
<dbReference type="InterPro" id="IPR043129">
    <property type="entry name" value="ATPase_NBD"/>
</dbReference>
<dbReference type="InterPro" id="IPR003494">
    <property type="entry name" value="SHS2_FtsA"/>
</dbReference>
<reference evidence="2" key="1">
    <citation type="submission" date="2020-10" db="EMBL/GenBank/DDBJ databases">
        <authorList>
            <person name="Gilroy R."/>
        </authorList>
    </citation>
    <scope>NUCLEOTIDE SEQUENCE</scope>
    <source>
        <strain evidence="2">1748</strain>
    </source>
</reference>
<dbReference type="Proteomes" id="UP000823629">
    <property type="component" value="Unassembled WGS sequence"/>
</dbReference>
<proteinExistence type="predicted"/>
<dbReference type="SMART" id="SM00842">
    <property type="entry name" value="FtsA"/>
    <property type="match status" value="1"/>
</dbReference>
<reference evidence="2" key="2">
    <citation type="journal article" date="2021" name="PeerJ">
        <title>Extensive microbial diversity within the chicken gut microbiome revealed by metagenomics and culture.</title>
        <authorList>
            <person name="Gilroy R."/>
            <person name="Ravi A."/>
            <person name="Getino M."/>
            <person name="Pursley I."/>
            <person name="Horton D.L."/>
            <person name="Alikhan N.F."/>
            <person name="Baker D."/>
            <person name="Gharbi K."/>
            <person name="Hall N."/>
            <person name="Watson M."/>
            <person name="Adriaenssens E.M."/>
            <person name="Foster-Nyarko E."/>
            <person name="Jarju S."/>
            <person name="Secka A."/>
            <person name="Antonio M."/>
            <person name="Oren A."/>
            <person name="Chaudhuri R.R."/>
            <person name="La Ragione R."/>
            <person name="Hildebrand F."/>
            <person name="Pallen M.J."/>
        </authorList>
    </citation>
    <scope>NUCLEOTIDE SEQUENCE</scope>
    <source>
        <strain evidence="2">1748</strain>
    </source>
</reference>
<comment type="caution">
    <text evidence="2">The sequence shown here is derived from an EMBL/GenBank/DDBJ whole genome shotgun (WGS) entry which is preliminary data.</text>
</comment>
<dbReference type="GO" id="GO:0051301">
    <property type="term" value="P:cell division"/>
    <property type="evidence" value="ECO:0007669"/>
    <property type="project" value="InterPro"/>
</dbReference>
<dbReference type="Gene3D" id="3.30.420.40">
    <property type="match status" value="1"/>
</dbReference>
<evidence type="ECO:0000313" key="3">
    <source>
        <dbReference type="Proteomes" id="UP000823629"/>
    </source>
</evidence>
<organism evidence="2 3">
    <name type="scientific">Candidatus Scatoplasma merdavium</name>
    <dbReference type="NCBI Taxonomy" id="2840932"/>
    <lineage>
        <taxon>Bacteria</taxon>
        <taxon>Bacillati</taxon>
        <taxon>Bacillota</taxon>
        <taxon>Bacilli</taxon>
        <taxon>Bacillales</taxon>
        <taxon>Candidatus Scatoplasma</taxon>
    </lineage>
</organism>
<dbReference type="EMBL" id="JADING010000043">
    <property type="protein sequence ID" value="MBO8414128.1"/>
    <property type="molecule type" value="Genomic_DNA"/>
</dbReference>
<dbReference type="InterPro" id="IPR050696">
    <property type="entry name" value="FtsA/MreB"/>
</dbReference>
<accession>A0A9D9GQR4</accession>
<protein>
    <recommendedName>
        <fullName evidence="1">SHS2 domain-containing protein</fullName>
    </recommendedName>
</protein>
<dbReference type="PANTHER" id="PTHR32432">
    <property type="entry name" value="CELL DIVISION PROTEIN FTSA-RELATED"/>
    <property type="match status" value="1"/>
</dbReference>
<gene>
    <name evidence="2" type="ORF">IAC78_01425</name>
</gene>